<name>R7Q6G5_CHOCR</name>
<accession>R7Q6G5</accession>
<dbReference type="PIRSF" id="PIRSF001100">
    <property type="entry name" value="Beta_cellobiohydrolase"/>
    <property type="match status" value="1"/>
</dbReference>
<keyword evidence="4" id="KW-0378">Hydrolase</keyword>
<feature type="binding site" evidence="2">
    <location>
        <position position="83"/>
    </location>
    <ligand>
        <name>substrate</name>
    </ligand>
</feature>
<dbReference type="OMA" id="EVHTLAM"/>
<dbReference type="PANTHER" id="PTHR34876:SF10">
    <property type="entry name" value="GLUCANASE"/>
    <property type="match status" value="1"/>
</dbReference>
<sequence>MALLYSLGVSLALVAVISAAASPGKGAKKGISSLFKKKTNPYTVRRAFIDPVYKKQVNSSIASASAGERAALTELLTTPTAVWLSTKADVQRNRKSRIAKALKQASRWKNPPMVTLIVYNLPNRDCAAESSAGEFCCSPNKNGTCNFLDGSTMCEDGLRRYQNEYIKPLLKFVREYRKIVPMSFVVEPDSLPNLVTNLENPKCGNKATNSSYMNGIKFAVNSLSEACPHCPLYLDAAHGGWLGWEDSSVGFVKLLKKLRIVRKLRGFAINVSNYQEMGVICPEVGFCLDGANPDHECCKIDSCGLLEKFNPGHTILNYAMSLKSYVESAIDGYEPKFIVDTSRNGAGDAREDCSVWCNVRSAALGEPFTTETANKTVFDAYLYIKPPGESDGCTEILPEGGKCPRFDSVCASDDSVGSKRGEPRAPEAGDWFDYMIKGIATN</sequence>
<dbReference type="InterPro" id="IPR036434">
    <property type="entry name" value="Beta_cellobiohydrolase_sf"/>
</dbReference>
<dbReference type="Gene3D" id="3.20.20.40">
    <property type="entry name" value="1, 4-beta cellobiohydrolase"/>
    <property type="match status" value="1"/>
</dbReference>
<evidence type="ECO:0000256" key="3">
    <source>
        <dbReference type="SAM" id="SignalP"/>
    </source>
</evidence>
<dbReference type="EMBL" id="HG001674">
    <property type="protein sequence ID" value="CDF34132.1"/>
    <property type="molecule type" value="Genomic_DNA"/>
</dbReference>
<feature type="active site" description="Proton donor" evidence="1">
    <location>
        <position position="189"/>
    </location>
</feature>
<dbReference type="Proteomes" id="UP000012073">
    <property type="component" value="Unassembled WGS sequence"/>
</dbReference>
<dbReference type="Pfam" id="PF01341">
    <property type="entry name" value="Glyco_hydro_6"/>
    <property type="match status" value="1"/>
</dbReference>
<feature type="active site" description="Proton acceptor" evidence="1">
    <location>
        <position position="391"/>
    </location>
</feature>
<dbReference type="RefSeq" id="XP_005713951.1">
    <property type="nucleotide sequence ID" value="XM_005713894.1"/>
</dbReference>
<feature type="signal peptide" evidence="3">
    <location>
        <begin position="1"/>
        <end position="19"/>
    </location>
</feature>
<feature type="binding site" evidence="2">
    <location>
        <position position="241"/>
    </location>
    <ligand>
        <name>substrate</name>
    </ligand>
</feature>
<dbReference type="STRING" id="2769.R7Q6G5"/>
<evidence type="ECO:0000313" key="4">
    <source>
        <dbReference type="EMBL" id="CDF34132.1"/>
    </source>
</evidence>
<evidence type="ECO:0000256" key="2">
    <source>
        <dbReference type="PIRSR" id="PIRSR001100-2"/>
    </source>
</evidence>
<evidence type="ECO:0000256" key="1">
    <source>
        <dbReference type="PIRSR" id="PIRSR001100-1"/>
    </source>
</evidence>
<reference evidence="5" key="1">
    <citation type="journal article" date="2013" name="Proc. Natl. Acad. Sci. U.S.A.">
        <title>Genome structure and metabolic features in the red seaweed Chondrus crispus shed light on evolution of the Archaeplastida.</title>
        <authorList>
            <person name="Collen J."/>
            <person name="Porcel B."/>
            <person name="Carre W."/>
            <person name="Ball S.G."/>
            <person name="Chaparro C."/>
            <person name="Tonon T."/>
            <person name="Barbeyron T."/>
            <person name="Michel G."/>
            <person name="Noel B."/>
            <person name="Valentin K."/>
            <person name="Elias M."/>
            <person name="Artiguenave F."/>
            <person name="Arun A."/>
            <person name="Aury J.M."/>
            <person name="Barbosa-Neto J.F."/>
            <person name="Bothwell J.H."/>
            <person name="Bouget F.Y."/>
            <person name="Brillet L."/>
            <person name="Cabello-Hurtado F."/>
            <person name="Capella-Gutierrez S."/>
            <person name="Charrier B."/>
            <person name="Cladiere L."/>
            <person name="Cock J.M."/>
            <person name="Coelho S.M."/>
            <person name="Colleoni C."/>
            <person name="Czjzek M."/>
            <person name="Da Silva C."/>
            <person name="Delage L."/>
            <person name="Denoeud F."/>
            <person name="Deschamps P."/>
            <person name="Dittami S.M."/>
            <person name="Gabaldon T."/>
            <person name="Gachon C.M."/>
            <person name="Groisillier A."/>
            <person name="Herve C."/>
            <person name="Jabbari K."/>
            <person name="Katinka M."/>
            <person name="Kloareg B."/>
            <person name="Kowalczyk N."/>
            <person name="Labadie K."/>
            <person name="Leblanc C."/>
            <person name="Lopez P.J."/>
            <person name="McLachlan D.H."/>
            <person name="Meslet-Cladiere L."/>
            <person name="Moustafa A."/>
            <person name="Nehr Z."/>
            <person name="Nyvall Collen P."/>
            <person name="Panaud O."/>
            <person name="Partensky F."/>
            <person name="Poulain J."/>
            <person name="Rensing S.A."/>
            <person name="Rousvoal S."/>
            <person name="Samson G."/>
            <person name="Symeonidi A."/>
            <person name="Weissenbach J."/>
            <person name="Zambounis A."/>
            <person name="Wincker P."/>
            <person name="Boyen C."/>
        </authorList>
    </citation>
    <scope>NUCLEOTIDE SEQUENCE [LARGE SCALE GENOMIC DNA]</scope>
    <source>
        <strain evidence="5">cv. Stackhouse</strain>
    </source>
</reference>
<feature type="chain" id="PRO_5004443182" evidence="3">
    <location>
        <begin position="20"/>
        <end position="442"/>
    </location>
</feature>
<dbReference type="GO" id="GO:0004553">
    <property type="term" value="F:hydrolase activity, hydrolyzing O-glycosyl compounds"/>
    <property type="evidence" value="ECO:0007669"/>
    <property type="project" value="InterPro"/>
</dbReference>
<dbReference type="PRINTS" id="PR00733">
    <property type="entry name" value="GLHYDRLASE6"/>
</dbReference>
<organism evidence="4 5">
    <name type="scientific">Chondrus crispus</name>
    <name type="common">Carrageen Irish moss</name>
    <name type="synonym">Polymorpha crispa</name>
    <dbReference type="NCBI Taxonomy" id="2769"/>
    <lineage>
        <taxon>Eukaryota</taxon>
        <taxon>Rhodophyta</taxon>
        <taxon>Florideophyceae</taxon>
        <taxon>Rhodymeniophycidae</taxon>
        <taxon>Gigartinales</taxon>
        <taxon>Gigartinaceae</taxon>
        <taxon>Chondrus</taxon>
    </lineage>
</organism>
<dbReference type="PANTHER" id="PTHR34876">
    <property type="match status" value="1"/>
</dbReference>
<dbReference type="InterPro" id="IPR016288">
    <property type="entry name" value="Beta_cellobiohydrolase"/>
</dbReference>
<keyword evidence="3" id="KW-0732">Signal</keyword>
<feature type="binding site" evidence="2">
    <location>
        <position position="273"/>
    </location>
    <ligand>
        <name>substrate</name>
    </ligand>
</feature>
<dbReference type="AlphaFoldDB" id="R7Q6G5"/>
<dbReference type="KEGG" id="ccp:CHC_T00010029001"/>
<evidence type="ECO:0000313" key="5">
    <source>
        <dbReference type="Proteomes" id="UP000012073"/>
    </source>
</evidence>
<proteinExistence type="predicted"/>
<dbReference type="GO" id="GO:0030245">
    <property type="term" value="P:cellulose catabolic process"/>
    <property type="evidence" value="ECO:0007669"/>
    <property type="project" value="InterPro"/>
</dbReference>
<feature type="binding site" evidence="2">
    <location>
        <position position="385"/>
    </location>
    <ligand>
        <name>substrate</name>
    </ligand>
</feature>
<protein>
    <submittedName>
        <fullName evidence="4">Exoglucanase 3 1,4-beta-cellobiohydrolase3 family GH6, Exoglucanase 3 (Pyrenophora tritici-repentis (Strain Pt-1C-BFP)), Predicted CDS Pa_4_2420 (Podospora anserina)</fullName>
    </submittedName>
</protein>
<dbReference type="Gramene" id="CDF34132">
    <property type="protein sequence ID" value="CDF34132"/>
    <property type="gene ID" value="CHC_T00010029001"/>
</dbReference>
<dbReference type="OrthoDB" id="64893at2759"/>
<gene>
    <name evidence="4" type="ORF">CHC_T00010029001</name>
</gene>
<feature type="binding site" evidence="2">
    <location>
        <position position="238"/>
    </location>
    <ligand>
        <name>substrate</name>
    </ligand>
</feature>
<keyword evidence="5" id="KW-1185">Reference proteome</keyword>
<feature type="binding site" evidence="2">
    <location>
        <position position="389"/>
    </location>
    <ligand>
        <name>substrate</name>
    </ligand>
</feature>
<dbReference type="SUPFAM" id="SSF51989">
    <property type="entry name" value="Glycosyl hydrolases family 6, cellulases"/>
    <property type="match status" value="1"/>
</dbReference>
<feature type="binding site" evidence="2">
    <location>
        <position position="356"/>
    </location>
    <ligand>
        <name>substrate</name>
    </ligand>
</feature>
<dbReference type="GeneID" id="17321666"/>